<dbReference type="InterPro" id="IPR051795">
    <property type="entry name" value="Glycosyl_Hydrlase_43"/>
</dbReference>
<dbReference type="CDD" id="cd18617">
    <property type="entry name" value="GH43_XynB-like"/>
    <property type="match status" value="1"/>
</dbReference>
<organism evidence="9 10">
    <name type="scientific">Allosphingosinicella ginsenosidimutans</name>
    <dbReference type="NCBI Taxonomy" id="1176539"/>
    <lineage>
        <taxon>Bacteria</taxon>
        <taxon>Pseudomonadati</taxon>
        <taxon>Pseudomonadota</taxon>
        <taxon>Alphaproteobacteria</taxon>
        <taxon>Sphingomonadales</taxon>
        <taxon>Sphingomonadaceae</taxon>
        <taxon>Allosphingosinicella</taxon>
    </lineage>
</organism>
<dbReference type="Pfam" id="PF17851">
    <property type="entry name" value="GH43_C2"/>
    <property type="match status" value="1"/>
</dbReference>
<dbReference type="GO" id="GO:0005975">
    <property type="term" value="P:carbohydrate metabolic process"/>
    <property type="evidence" value="ECO:0007669"/>
    <property type="project" value="InterPro"/>
</dbReference>
<evidence type="ECO:0000256" key="2">
    <source>
        <dbReference type="ARBA" id="ARBA00022801"/>
    </source>
</evidence>
<evidence type="ECO:0000313" key="9">
    <source>
        <dbReference type="EMBL" id="TXC64001.1"/>
    </source>
</evidence>
<dbReference type="GO" id="GO:0004553">
    <property type="term" value="F:hydrolase activity, hydrolyzing O-glycosyl compounds"/>
    <property type="evidence" value="ECO:0007669"/>
    <property type="project" value="InterPro"/>
</dbReference>
<keyword evidence="10" id="KW-1185">Reference proteome</keyword>
<dbReference type="RefSeq" id="WP_147043407.1">
    <property type="nucleotide sequence ID" value="NZ_BAABIR010000001.1"/>
</dbReference>
<evidence type="ECO:0000256" key="4">
    <source>
        <dbReference type="PIRSR" id="PIRSR606710-1"/>
    </source>
</evidence>
<dbReference type="Gene3D" id="2.60.120.200">
    <property type="match status" value="1"/>
</dbReference>
<keyword evidence="3 6" id="KW-0326">Glycosidase</keyword>
<evidence type="ECO:0000256" key="7">
    <source>
        <dbReference type="SAM" id="SignalP"/>
    </source>
</evidence>
<sequence length="552" mass="60580">MKTLIAAALIALAAPAAAQEAHFAWFDYSGSNPADAAHPAGPNDYRNPILSGFYPDPSIVRVGEDYYLVNSTFTWFPGLPIFHSRDLVHWTQIGNAIDRPGQLDFGRLGLSRGVFAPAISWHDGLFYLTNTCVDCGGNYVITARDPAGPWSDPVWLRDIGGIDPSLFFDDDGRAWLLNNDDPPETPRYSGHRAIWIQEFDTRTLQPFGPRRVLLDGGVDPSTNPIWIEGPHILKVDGWYYLICAEGGTAVNHSQVALRSRNVTGPYVPGPNNPILTQRDLPPDRPFPITSAGHAQLVQTQNGDWWATFLAVRPYADDFYNTGRETFLMPVEWRDGWPHITEPGEAVPYVHARPDLPSGSAPPVPTAGPFHVRDQFDGRALPPYWMMMRNPRGDWYRLAGGDLVLQPRAVGLGDNGNPSFLARRQQHLDATAETEVTFQPSRDGQEAGLAALQNDDYWYAVAVGLENGRRVLRLRSRTGPDTPPDGAILATAPAPDGPVRLRVSSEGATYRFAFAGRDGQWHPIGGDLDGSMLSTHVAGGFVGAVFGIYAVTR</sequence>
<reference evidence="9 10" key="1">
    <citation type="journal article" date="2015" name="J. Microbiol.">
        <title>Sphingosinicella ginsenosidimutans sp. nov., with ginsenoside converting activity.</title>
        <authorList>
            <person name="Kim J.K."/>
            <person name="Kang M.S."/>
            <person name="Park S.C."/>
            <person name="Kim K.M."/>
            <person name="Choi K."/>
            <person name="Yoon M.H."/>
            <person name="Im W.T."/>
        </authorList>
    </citation>
    <scope>NUCLEOTIDE SEQUENCE [LARGE SCALE GENOMIC DNA]</scope>
    <source>
        <strain evidence="9 10">BS-11</strain>
    </source>
</reference>
<dbReference type="InterPro" id="IPR023296">
    <property type="entry name" value="Glyco_hydro_beta-prop_sf"/>
</dbReference>
<dbReference type="EMBL" id="VOQQ01000001">
    <property type="protein sequence ID" value="TXC64001.1"/>
    <property type="molecule type" value="Genomic_DNA"/>
</dbReference>
<dbReference type="InterPro" id="IPR006710">
    <property type="entry name" value="Glyco_hydro_43"/>
</dbReference>
<name>A0A5C6TVM1_9SPHN</name>
<feature type="chain" id="PRO_5023030189" evidence="7">
    <location>
        <begin position="19"/>
        <end position="552"/>
    </location>
</feature>
<feature type="site" description="Important for catalytic activity, responsible for pKa modulation of the active site Glu and correct orientation of both the proton donor and substrate" evidence="5">
    <location>
        <position position="163"/>
    </location>
</feature>
<evidence type="ECO:0000259" key="8">
    <source>
        <dbReference type="Pfam" id="PF17851"/>
    </source>
</evidence>
<comment type="caution">
    <text evidence="9">The sequence shown here is derived from an EMBL/GenBank/DDBJ whole genome shotgun (WGS) entry which is preliminary data.</text>
</comment>
<gene>
    <name evidence="9" type="ORF">FRZ32_10230</name>
</gene>
<dbReference type="SUPFAM" id="SSF49899">
    <property type="entry name" value="Concanavalin A-like lectins/glucanases"/>
    <property type="match status" value="1"/>
</dbReference>
<evidence type="ECO:0000256" key="6">
    <source>
        <dbReference type="RuleBase" id="RU361187"/>
    </source>
</evidence>
<evidence type="ECO:0000256" key="3">
    <source>
        <dbReference type="ARBA" id="ARBA00023295"/>
    </source>
</evidence>
<evidence type="ECO:0000256" key="5">
    <source>
        <dbReference type="PIRSR" id="PIRSR606710-2"/>
    </source>
</evidence>
<feature type="signal peptide" evidence="7">
    <location>
        <begin position="1"/>
        <end position="18"/>
    </location>
</feature>
<feature type="active site" description="Proton donor" evidence="4">
    <location>
        <position position="228"/>
    </location>
</feature>
<comment type="similarity">
    <text evidence="1 6">Belongs to the glycosyl hydrolase 43 family.</text>
</comment>
<dbReference type="PANTHER" id="PTHR42812:SF12">
    <property type="entry name" value="BETA-XYLOSIDASE-RELATED"/>
    <property type="match status" value="1"/>
</dbReference>
<dbReference type="AlphaFoldDB" id="A0A5C6TVM1"/>
<evidence type="ECO:0000256" key="1">
    <source>
        <dbReference type="ARBA" id="ARBA00009865"/>
    </source>
</evidence>
<dbReference type="Gene3D" id="2.115.10.20">
    <property type="entry name" value="Glycosyl hydrolase domain, family 43"/>
    <property type="match status" value="1"/>
</dbReference>
<feature type="domain" description="Beta-xylosidase C-terminal Concanavalin A-like" evidence="8">
    <location>
        <begin position="372"/>
        <end position="550"/>
    </location>
</feature>
<dbReference type="InterPro" id="IPR041542">
    <property type="entry name" value="GH43_C2"/>
</dbReference>
<keyword evidence="7" id="KW-0732">Signal</keyword>
<dbReference type="OrthoDB" id="9801455at2"/>
<keyword evidence="2 6" id="KW-0378">Hydrolase</keyword>
<feature type="active site" description="Proton acceptor" evidence="4">
    <location>
        <position position="56"/>
    </location>
</feature>
<evidence type="ECO:0000313" key="10">
    <source>
        <dbReference type="Proteomes" id="UP000321249"/>
    </source>
</evidence>
<dbReference type="Pfam" id="PF04616">
    <property type="entry name" value="Glyco_hydro_43"/>
    <property type="match status" value="1"/>
</dbReference>
<dbReference type="SUPFAM" id="SSF75005">
    <property type="entry name" value="Arabinanase/levansucrase/invertase"/>
    <property type="match status" value="1"/>
</dbReference>
<dbReference type="PANTHER" id="PTHR42812">
    <property type="entry name" value="BETA-XYLOSIDASE"/>
    <property type="match status" value="1"/>
</dbReference>
<dbReference type="InterPro" id="IPR013320">
    <property type="entry name" value="ConA-like_dom_sf"/>
</dbReference>
<protein>
    <submittedName>
        <fullName evidence="9">Glycoside hydrolase family 43 protein</fullName>
    </submittedName>
</protein>
<dbReference type="Proteomes" id="UP000321249">
    <property type="component" value="Unassembled WGS sequence"/>
</dbReference>
<proteinExistence type="inferred from homology"/>
<accession>A0A5C6TVM1</accession>